<proteinExistence type="predicted"/>
<comment type="caution">
    <text evidence="3">The sequence shown here is derived from an EMBL/GenBank/DDBJ whole genome shotgun (WGS) entry which is preliminary data.</text>
</comment>
<dbReference type="PATRIC" id="fig|70996.4.peg.3807"/>
<dbReference type="Proteomes" id="UP000050277">
    <property type="component" value="Unassembled WGS sequence"/>
</dbReference>
<dbReference type="InterPro" id="IPR055101">
    <property type="entry name" value="AIPR_N"/>
</dbReference>
<feature type="domain" description="Abortive phage infection protein C-terminal" evidence="1">
    <location>
        <begin position="238"/>
        <end position="558"/>
    </location>
</feature>
<evidence type="ECO:0000259" key="1">
    <source>
        <dbReference type="Pfam" id="PF10592"/>
    </source>
</evidence>
<accession>A0A0N8GPZ3</accession>
<dbReference type="Pfam" id="PF10592">
    <property type="entry name" value="AIPR"/>
    <property type="match status" value="1"/>
</dbReference>
<organism evidence="3 4">
    <name type="scientific">Herpetosiphon geysericola</name>
    <dbReference type="NCBI Taxonomy" id="70996"/>
    <lineage>
        <taxon>Bacteria</taxon>
        <taxon>Bacillati</taxon>
        <taxon>Chloroflexota</taxon>
        <taxon>Chloroflexia</taxon>
        <taxon>Herpetosiphonales</taxon>
        <taxon>Herpetosiphonaceae</taxon>
        <taxon>Herpetosiphon</taxon>
    </lineage>
</organism>
<keyword evidence="4" id="KW-1185">Reference proteome</keyword>
<reference evidence="3 4" key="1">
    <citation type="submission" date="2015-07" db="EMBL/GenBank/DDBJ databases">
        <title>Whole genome sequence of Herpetosiphon geysericola DSM 7119.</title>
        <authorList>
            <person name="Hemp J."/>
            <person name="Ward L.M."/>
            <person name="Pace L.A."/>
            <person name="Fischer W.W."/>
        </authorList>
    </citation>
    <scope>NUCLEOTIDE SEQUENCE [LARGE SCALE GENOMIC DNA]</scope>
    <source>
        <strain evidence="3 4">DSM 7119</strain>
    </source>
</reference>
<evidence type="ECO:0000259" key="2">
    <source>
        <dbReference type="Pfam" id="PF22879"/>
    </source>
</evidence>
<dbReference type="AlphaFoldDB" id="A0A0N8GPZ3"/>
<feature type="domain" description="Abortive infection phage resistance protein N-terminal" evidence="2">
    <location>
        <begin position="32"/>
        <end position="179"/>
    </location>
</feature>
<evidence type="ECO:0000313" key="4">
    <source>
        <dbReference type="Proteomes" id="UP000050277"/>
    </source>
</evidence>
<dbReference type="InterPro" id="IPR018891">
    <property type="entry name" value="AIPR_C"/>
</dbReference>
<dbReference type="OrthoDB" id="9806213at2"/>
<name>A0A0N8GPZ3_9CHLR</name>
<gene>
    <name evidence="3" type="ORF">SE18_19740</name>
</gene>
<dbReference type="RefSeq" id="WP_054536185.1">
    <property type="nucleotide sequence ID" value="NZ_LGKP01000031.1"/>
</dbReference>
<evidence type="ECO:0000313" key="3">
    <source>
        <dbReference type="EMBL" id="KPL82258.1"/>
    </source>
</evidence>
<dbReference type="STRING" id="70996.SE18_19740"/>
<dbReference type="Pfam" id="PF22879">
    <property type="entry name" value="AIPR_N"/>
    <property type="match status" value="1"/>
</dbReference>
<sequence length="689" mass="79320">MASLSMEEFLHNFRQEILANAEANMDFLEVEFTQNIADELIDSGIIDGFELGHHRLASGGMRVDGYWFNDNSLDLFISDFANRETLQSLARAEISLIFKRLENFFTASAEKNLYLNLEETSHGYDLARNIAERCGSFSKVNFFLFSERILSTQVKELEDKQYNSWNFSYNIWDISRLHRLQTSRGAREELEINFAEMIDPGLPCLPAHLDSATYKSYLVVMPAKILADLYGKYGSRLLEQNVRSFLQVRGNVNKGIRVTIMKNPEMFFAYNNGITATARHIEIVKTSNGFAIASLKDLQIVNGGQTTASLFHTNRKDKAPLENIFVQMKLSVIDEEKSEDIIPQISEYANTQNKVNAADFFSNHPFHIRMEEFSRRIWVPAQQGSQRETKWFYERARGQYTDAQAKLTPTQKKRFEAEYPKTQMFTKTDLAKFENVWEGYPISVNQGAQKNFGHYVGRIGQEWDKNADQFNEFFFKRAIARAIIFRRTEKIVSAQFWYNGGYRANVVAYTIAMISKICSRQRKSFDFLKVWHNQDISQATIQAIEITAKLVYDHIMHPTGTISNISEWCKKEACWVTLQEKLYTLEELLPESFFEDLAFTDQLENEARSSAKTQKMLNGIEAQKIVVGIPGETWAYILAEGREKGLFSVKEQGILQVAARLPQKIPSEKQSLILIDILEKAKLEAIYQK</sequence>
<protein>
    <submittedName>
        <fullName evidence="3">AIPR family protein</fullName>
    </submittedName>
</protein>
<dbReference type="EMBL" id="LGKP01000031">
    <property type="protein sequence ID" value="KPL82258.1"/>
    <property type="molecule type" value="Genomic_DNA"/>
</dbReference>